<evidence type="ECO:0000256" key="4">
    <source>
        <dbReference type="ARBA" id="ARBA00049872"/>
    </source>
</evidence>
<dbReference type="SUPFAM" id="SSF51905">
    <property type="entry name" value="FAD/NAD(P)-binding domain"/>
    <property type="match status" value="1"/>
</dbReference>
<sequence length="376" mass="41351">MTTSYDVIIVGGGVIGSSIAFHLAKKKRKVLLVEKDRIGCEASSAAAGMLGAQAEITEAGPLYDMAQKSRNLFPDIAEELKECSGIDIHLVNKGLLKVASSEEEENELKRLISFYQKQGQRAEWLSVEEMLEKEPNLSRDLTGAVYLPDDGHVLAPELTSAFARAASILGVSLREYTTTTGVIIQNDRIIGIETNVGNFYSNMVVVTSGVWSGTLLQQTGLHLPLYPVKGECFSLLYPAAPITATVISEGCYIVPKQRGRLIVGATMGEGQYDKKVTLKGIRDLLTKTETILPNIVEGEWEKAWTGLRPQTPDGLPYMGKHPEIEGLFIAAGHFRNGILLSPITGQWMTELIEGERHEETLQPFRVDRFSKTMITR</sequence>
<dbReference type="InterPro" id="IPR036188">
    <property type="entry name" value="FAD/NAD-bd_sf"/>
</dbReference>
<dbReference type="InterPro" id="IPR012727">
    <property type="entry name" value="Gly_oxidase_ThiO"/>
</dbReference>
<keyword evidence="3" id="KW-0560">Oxidoreductase</keyword>
<proteinExistence type="predicted"/>
<comment type="catalytic activity">
    <reaction evidence="4">
        <text>glycine + O2 + H2O = glyoxylate + H2O2 + NH4(+)</text>
        <dbReference type="Rhea" id="RHEA:11532"/>
        <dbReference type="ChEBI" id="CHEBI:15377"/>
        <dbReference type="ChEBI" id="CHEBI:15379"/>
        <dbReference type="ChEBI" id="CHEBI:16240"/>
        <dbReference type="ChEBI" id="CHEBI:28938"/>
        <dbReference type="ChEBI" id="CHEBI:36655"/>
        <dbReference type="ChEBI" id="CHEBI:57305"/>
        <dbReference type="EC" id="1.4.3.19"/>
    </reaction>
</comment>
<evidence type="ECO:0000256" key="1">
    <source>
        <dbReference type="ARBA" id="ARBA00004948"/>
    </source>
</evidence>
<evidence type="ECO:0000313" key="8">
    <source>
        <dbReference type="EMBL" id="EIJ79935.1"/>
    </source>
</evidence>
<evidence type="ECO:0000259" key="7">
    <source>
        <dbReference type="Pfam" id="PF01266"/>
    </source>
</evidence>
<gene>
    <name evidence="8" type="ORF">PB1_06207</name>
</gene>
<keyword evidence="6" id="KW-1133">Transmembrane helix</keyword>
<keyword evidence="6" id="KW-0472">Membrane</keyword>
<dbReference type="OrthoDB" id="9794226at2"/>
<evidence type="ECO:0000256" key="5">
    <source>
        <dbReference type="ARBA" id="ARBA00050018"/>
    </source>
</evidence>
<dbReference type="Gene3D" id="3.30.9.10">
    <property type="entry name" value="D-Amino Acid Oxidase, subunit A, domain 2"/>
    <property type="match status" value="1"/>
</dbReference>
<dbReference type="Gene3D" id="3.50.50.60">
    <property type="entry name" value="FAD/NAD(P)-binding domain"/>
    <property type="match status" value="1"/>
</dbReference>
<dbReference type="Proteomes" id="UP000010523">
    <property type="component" value="Unassembled WGS sequence"/>
</dbReference>
<evidence type="ECO:0000256" key="6">
    <source>
        <dbReference type="SAM" id="Phobius"/>
    </source>
</evidence>
<dbReference type="NCBIfam" id="TIGR02352">
    <property type="entry name" value="thiamin_ThiO"/>
    <property type="match status" value="1"/>
</dbReference>
<feature type="domain" description="FAD dependent oxidoreductase" evidence="7">
    <location>
        <begin position="6"/>
        <end position="351"/>
    </location>
</feature>
<dbReference type="GO" id="GO:0043799">
    <property type="term" value="F:glycine oxidase activity"/>
    <property type="evidence" value="ECO:0007669"/>
    <property type="project" value="UniProtKB-EC"/>
</dbReference>
<dbReference type="eggNOG" id="COG0665">
    <property type="taxonomic scope" value="Bacteria"/>
</dbReference>
<dbReference type="GO" id="GO:0009229">
    <property type="term" value="P:thiamine diphosphate biosynthetic process"/>
    <property type="evidence" value="ECO:0007669"/>
    <property type="project" value="UniProtKB-UniPathway"/>
</dbReference>
<keyword evidence="2" id="KW-0784">Thiamine biosynthesis</keyword>
<dbReference type="RefSeq" id="WP_003351336.1">
    <property type="nucleotide sequence ID" value="NZ_AFEU01000002.1"/>
</dbReference>
<dbReference type="STRING" id="997296.PB1_06207"/>
<keyword evidence="9" id="KW-1185">Reference proteome</keyword>
<name>I3E0B4_BACMT</name>
<dbReference type="PANTHER" id="PTHR13847">
    <property type="entry name" value="SARCOSINE DEHYDROGENASE-RELATED"/>
    <property type="match status" value="1"/>
</dbReference>
<comment type="caution">
    <text evidence="8">The sequence shown here is derived from an EMBL/GenBank/DDBJ whole genome shotgun (WGS) entry which is preliminary data.</text>
</comment>
<comment type="pathway">
    <text evidence="1">Cofactor biosynthesis; thiamine diphosphate biosynthesis.</text>
</comment>
<dbReference type="PANTHER" id="PTHR13847:SF289">
    <property type="entry name" value="GLYCINE OXIDASE"/>
    <property type="match status" value="1"/>
</dbReference>
<dbReference type="EC" id="1.4.3.19" evidence="5"/>
<reference evidence="8 9" key="1">
    <citation type="journal article" date="2012" name="Appl. Environ. Microbiol.">
        <title>Genome Sequence of Thermotolerant Bacillus methanolicus: Features and Regulation Related to Methylotrophy and Production of L-Lysine and L-Glutamate from Methanol.</title>
        <authorList>
            <person name="Heggeset T.M."/>
            <person name="Krog A."/>
            <person name="Balzer S."/>
            <person name="Wentzel A."/>
            <person name="Ellingsen T.E."/>
            <person name="Brautaset T."/>
        </authorList>
    </citation>
    <scope>NUCLEOTIDE SEQUENCE [LARGE SCALE GENOMIC DNA]</scope>
    <source>
        <strain evidence="8 9">PB1</strain>
    </source>
</reference>
<evidence type="ECO:0000256" key="3">
    <source>
        <dbReference type="ARBA" id="ARBA00023002"/>
    </source>
</evidence>
<dbReference type="UniPathway" id="UPA00060"/>
<dbReference type="PATRIC" id="fig|997296.3.peg.1323"/>
<dbReference type="Pfam" id="PF01266">
    <property type="entry name" value="DAO"/>
    <property type="match status" value="1"/>
</dbReference>
<dbReference type="AlphaFoldDB" id="I3E0B4"/>
<dbReference type="GO" id="GO:0005737">
    <property type="term" value="C:cytoplasm"/>
    <property type="evidence" value="ECO:0007669"/>
    <property type="project" value="TreeGrafter"/>
</dbReference>
<dbReference type="SUPFAM" id="SSF54373">
    <property type="entry name" value="FAD-linked reductases, C-terminal domain"/>
    <property type="match status" value="1"/>
</dbReference>
<dbReference type="EMBL" id="AFEU01000002">
    <property type="protein sequence ID" value="EIJ79935.1"/>
    <property type="molecule type" value="Genomic_DNA"/>
</dbReference>
<evidence type="ECO:0000313" key="9">
    <source>
        <dbReference type="Proteomes" id="UP000010523"/>
    </source>
</evidence>
<keyword evidence="6" id="KW-0812">Transmembrane</keyword>
<organism evidence="8 9">
    <name type="scientific">Bacillus methanolicus PB1</name>
    <dbReference type="NCBI Taxonomy" id="997296"/>
    <lineage>
        <taxon>Bacteria</taxon>
        <taxon>Bacillati</taxon>
        <taxon>Bacillota</taxon>
        <taxon>Bacilli</taxon>
        <taxon>Bacillales</taxon>
        <taxon>Bacillaceae</taxon>
        <taxon>Bacillus</taxon>
    </lineage>
</organism>
<dbReference type="GO" id="GO:0009228">
    <property type="term" value="P:thiamine biosynthetic process"/>
    <property type="evidence" value="ECO:0007669"/>
    <property type="project" value="UniProtKB-KW"/>
</dbReference>
<protein>
    <recommendedName>
        <fullName evidence="5">glycine oxidase</fullName>
        <ecNumber evidence="5">1.4.3.19</ecNumber>
    </recommendedName>
</protein>
<evidence type="ECO:0000256" key="2">
    <source>
        <dbReference type="ARBA" id="ARBA00022977"/>
    </source>
</evidence>
<dbReference type="GO" id="GO:0050660">
    <property type="term" value="F:flavin adenine dinucleotide binding"/>
    <property type="evidence" value="ECO:0007669"/>
    <property type="project" value="InterPro"/>
</dbReference>
<feature type="transmembrane region" description="Helical" evidence="6">
    <location>
        <begin position="6"/>
        <end position="24"/>
    </location>
</feature>
<accession>I3E0B4</accession>
<dbReference type="InterPro" id="IPR006076">
    <property type="entry name" value="FAD-dep_OxRdtase"/>
</dbReference>